<dbReference type="EMBL" id="JACAGC010000019">
    <property type="protein sequence ID" value="KAF6301878.1"/>
    <property type="molecule type" value="Genomic_DNA"/>
</dbReference>
<dbReference type="Proteomes" id="UP000585614">
    <property type="component" value="Unassembled WGS sequence"/>
</dbReference>
<organism evidence="1 2">
    <name type="scientific">Rhinolophus ferrumequinum</name>
    <name type="common">Greater horseshoe bat</name>
    <dbReference type="NCBI Taxonomy" id="59479"/>
    <lineage>
        <taxon>Eukaryota</taxon>
        <taxon>Metazoa</taxon>
        <taxon>Chordata</taxon>
        <taxon>Craniata</taxon>
        <taxon>Vertebrata</taxon>
        <taxon>Euteleostomi</taxon>
        <taxon>Mammalia</taxon>
        <taxon>Eutheria</taxon>
        <taxon>Laurasiatheria</taxon>
        <taxon>Chiroptera</taxon>
        <taxon>Yinpterochiroptera</taxon>
        <taxon>Rhinolophoidea</taxon>
        <taxon>Rhinolophidae</taxon>
        <taxon>Rhinolophinae</taxon>
        <taxon>Rhinolophus</taxon>
    </lineage>
</organism>
<sequence>MVLPLLGVGAHEAVSGGAENPEILRRAPSSPVCAEPCDPAARFSQTAQCAVRVRCRCPIRGRAATPCGKSGAAGARRRCGCAARPGRSVALSSFYTPAWTGQPQRSARAALRAADVVQRMRTAGRIVSDTPLASAVLAARRSPGFRSVLGVSCEKELCNHF</sequence>
<reference evidence="1 2" key="1">
    <citation type="journal article" date="2020" name="Nature">
        <title>Six reference-quality genomes reveal evolution of bat adaptations.</title>
        <authorList>
            <person name="Jebb D."/>
            <person name="Huang Z."/>
            <person name="Pippel M."/>
            <person name="Hughes G.M."/>
            <person name="Lavrichenko K."/>
            <person name="Devanna P."/>
            <person name="Winkler S."/>
            <person name="Jermiin L.S."/>
            <person name="Skirmuntt E.C."/>
            <person name="Katzourakis A."/>
            <person name="Burkitt-Gray L."/>
            <person name="Ray D.A."/>
            <person name="Sullivan K.A.M."/>
            <person name="Roscito J.G."/>
            <person name="Kirilenko B.M."/>
            <person name="Davalos L.M."/>
            <person name="Corthals A.P."/>
            <person name="Power M.L."/>
            <person name="Jones G."/>
            <person name="Ransome R.D."/>
            <person name="Dechmann D.K.N."/>
            <person name="Locatelli A.G."/>
            <person name="Puechmaille S.J."/>
            <person name="Fedrigo O."/>
            <person name="Jarvis E.D."/>
            <person name="Hiller M."/>
            <person name="Vernes S.C."/>
            <person name="Myers E.W."/>
            <person name="Teeling E.C."/>
        </authorList>
    </citation>
    <scope>NUCLEOTIDE SEQUENCE [LARGE SCALE GENOMIC DNA]</scope>
    <source>
        <strain evidence="1">MRhiFer1</strain>
        <tissue evidence="1">Lung</tissue>
    </source>
</reference>
<protein>
    <submittedName>
        <fullName evidence="1">Uncharacterized protein</fullName>
    </submittedName>
</protein>
<accession>A0A7J7TMB3</accession>
<gene>
    <name evidence="1" type="ORF">mRhiFer1_008786</name>
</gene>
<evidence type="ECO:0000313" key="1">
    <source>
        <dbReference type="EMBL" id="KAF6301878.1"/>
    </source>
</evidence>
<name>A0A7J7TMB3_RHIFE</name>
<dbReference type="AlphaFoldDB" id="A0A7J7TMB3"/>
<proteinExistence type="predicted"/>
<evidence type="ECO:0000313" key="2">
    <source>
        <dbReference type="Proteomes" id="UP000585614"/>
    </source>
</evidence>
<comment type="caution">
    <text evidence="1">The sequence shown here is derived from an EMBL/GenBank/DDBJ whole genome shotgun (WGS) entry which is preliminary data.</text>
</comment>